<accession>A0A502G3I0</accession>
<dbReference type="RefSeq" id="WP_140846746.1">
    <property type="nucleotide sequence ID" value="NZ_RCZC01000001.1"/>
</dbReference>
<dbReference type="AlphaFoldDB" id="A0A502G3I0"/>
<evidence type="ECO:0000313" key="1">
    <source>
        <dbReference type="EMBL" id="TPG56122.1"/>
    </source>
</evidence>
<dbReference type="InterPro" id="IPR009593">
    <property type="entry name" value="DUF1203"/>
</dbReference>
<dbReference type="EMBL" id="RCZC01000001">
    <property type="protein sequence ID" value="TPG56122.1"/>
    <property type="molecule type" value="Genomic_DNA"/>
</dbReference>
<name>A0A502G3I0_9SPHN</name>
<protein>
    <submittedName>
        <fullName evidence="1">DUF1203 domain-containing protein</fullName>
    </submittedName>
</protein>
<gene>
    <name evidence="1" type="ORF">EAH76_00655</name>
</gene>
<organism evidence="1 2">
    <name type="scientific">Sphingomonas glacialis</name>
    <dbReference type="NCBI Taxonomy" id="658225"/>
    <lineage>
        <taxon>Bacteria</taxon>
        <taxon>Pseudomonadati</taxon>
        <taxon>Pseudomonadota</taxon>
        <taxon>Alphaproteobacteria</taxon>
        <taxon>Sphingomonadales</taxon>
        <taxon>Sphingomonadaceae</taxon>
        <taxon>Sphingomonas</taxon>
    </lineage>
</organism>
<dbReference type="Pfam" id="PF06718">
    <property type="entry name" value="DUF1203"/>
    <property type="match status" value="1"/>
</dbReference>
<dbReference type="OrthoDB" id="5953307at2"/>
<proteinExistence type="predicted"/>
<sequence length="159" mass="17265">MSGFVLRGIDPAPFVPLYGLSDAALREHGALRMTVDASPGFPCRVSLEDAVVGESVLLLNYEHLPVDTPYRARHAIFVREGEAQAAYHVDHVPRQLAIRLLSLRAFDAAGMMRDADVVEGRDLVAAIERFFADPAIAYLHAHNAKPGCFAARIDRGSAG</sequence>
<comment type="caution">
    <text evidence="1">The sequence shown here is derived from an EMBL/GenBank/DDBJ whole genome shotgun (WGS) entry which is preliminary data.</text>
</comment>
<dbReference type="Proteomes" id="UP000319931">
    <property type="component" value="Unassembled WGS sequence"/>
</dbReference>
<keyword evidence="2" id="KW-1185">Reference proteome</keyword>
<evidence type="ECO:0000313" key="2">
    <source>
        <dbReference type="Proteomes" id="UP000319931"/>
    </source>
</evidence>
<reference evidence="1 2" key="1">
    <citation type="journal article" date="2019" name="Environ. Microbiol.">
        <title>Species interactions and distinct microbial communities in high Arctic permafrost affected cryosols are associated with the CH4 and CO2 gas fluxes.</title>
        <authorList>
            <person name="Altshuler I."/>
            <person name="Hamel J."/>
            <person name="Turney S."/>
            <person name="Magnuson E."/>
            <person name="Levesque R."/>
            <person name="Greer C."/>
            <person name="Whyte L.G."/>
        </authorList>
    </citation>
    <scope>NUCLEOTIDE SEQUENCE [LARGE SCALE GENOMIC DNA]</scope>
    <source>
        <strain evidence="1 2">E6.1</strain>
    </source>
</reference>